<evidence type="ECO:0000256" key="1">
    <source>
        <dbReference type="SAM" id="Phobius"/>
    </source>
</evidence>
<dbReference type="AlphaFoldDB" id="A0A8T1YNS9"/>
<dbReference type="GO" id="GO:0005634">
    <property type="term" value="C:nucleus"/>
    <property type="evidence" value="ECO:0007669"/>
    <property type="project" value="TreeGrafter"/>
</dbReference>
<gene>
    <name evidence="3" type="ORF">ISN44_As12g028870</name>
</gene>
<dbReference type="Proteomes" id="UP000694251">
    <property type="component" value="Chromosome 12"/>
</dbReference>
<dbReference type="InterPro" id="IPR050390">
    <property type="entry name" value="C5-Methyltransferase"/>
</dbReference>
<evidence type="ECO:0000259" key="2">
    <source>
        <dbReference type="Pfam" id="PF07727"/>
    </source>
</evidence>
<evidence type="ECO:0000313" key="4">
    <source>
        <dbReference type="Proteomes" id="UP000694251"/>
    </source>
</evidence>
<dbReference type="GO" id="GO:0003886">
    <property type="term" value="F:DNA (cytosine-5-)-methyltransferase activity"/>
    <property type="evidence" value="ECO:0007669"/>
    <property type="project" value="TreeGrafter"/>
</dbReference>
<protein>
    <submittedName>
        <fullName evidence="3">C-5 cytosine methyltransferase</fullName>
    </submittedName>
</protein>
<feature type="transmembrane region" description="Helical" evidence="1">
    <location>
        <begin position="221"/>
        <end position="244"/>
    </location>
</feature>
<organism evidence="3 4">
    <name type="scientific">Arabidopsis suecica</name>
    <name type="common">Swedish thale-cress</name>
    <name type="synonym">Cardaminopsis suecica</name>
    <dbReference type="NCBI Taxonomy" id="45249"/>
    <lineage>
        <taxon>Eukaryota</taxon>
        <taxon>Viridiplantae</taxon>
        <taxon>Streptophyta</taxon>
        <taxon>Embryophyta</taxon>
        <taxon>Tracheophyta</taxon>
        <taxon>Spermatophyta</taxon>
        <taxon>Magnoliopsida</taxon>
        <taxon>eudicotyledons</taxon>
        <taxon>Gunneridae</taxon>
        <taxon>Pentapetalae</taxon>
        <taxon>rosids</taxon>
        <taxon>malvids</taxon>
        <taxon>Brassicales</taxon>
        <taxon>Brassicaceae</taxon>
        <taxon>Camelineae</taxon>
        <taxon>Arabidopsis</taxon>
    </lineage>
</organism>
<feature type="domain" description="Reverse transcriptase Ty1/copia-type" evidence="2">
    <location>
        <begin position="3"/>
        <end position="56"/>
    </location>
</feature>
<keyword evidence="1" id="KW-1133">Transmembrane helix</keyword>
<name>A0A8T1YNS9_ARASU</name>
<keyword evidence="1" id="KW-0812">Transmembrane</keyword>
<sequence length="636" mass="70297">MTTVRMFLDYAAKKNHEVHQMDVHNAFLHGDLHEEVYMKIPQGFSSPNETRVCRLQVARNSSGFYLCQRKYATEIVVEAGLLGCKPAGSPIDQNHRLPLASGALLADPHTYRRLVGRLVYLLATRPDLTYAVHVLSQFMTAPLSSSSFRPPLQHLQPLLLHQSPPTNPRESIACSSSLVGGEATRALTRCFPGEPWFLMLEDLVISRILFRRDRPPIYPRAVSLSIFGFVPGEAIVAAVLLVAAGPSFRSEKLVMHCHVFSGDIIPLLVWALQCVFGVANLHFSVSGVVGSVSGGQCLSSISGQFRVVASSAMVMAYPCPHVHFVLSLSLWLRLLLGGVFVDVVVGDGSICAEVHGCLCVFALVLGEVVGSYRELKDIKGTVSFEILSRPWGHQSRKENIAVDRLDWARAEERKANDHIFFCEVFYDSSNGDLKQLSSNMKLKFSSIKDETLLREKKGKGVESETDSVMIVKPDEVPKEMRLATLDIFGGCGGLSYGLKKAGVSDTKWAIEYEERAGQAFKQYHPKTTTFVNNCNVILRQLKTTTIGRDSYGRLDCQGNLPISITDPQPMGKVGMCFHPEQDRILTVRGCAQSQGFPDSYELLGRIGNVVPPQLAFALGRKLKEALYLKSSLQHQF</sequence>
<dbReference type="EMBL" id="JAEFBJ010000012">
    <property type="protein sequence ID" value="KAG7547669.1"/>
    <property type="molecule type" value="Genomic_DNA"/>
</dbReference>
<dbReference type="GO" id="GO:0032259">
    <property type="term" value="P:methylation"/>
    <property type="evidence" value="ECO:0007669"/>
    <property type="project" value="UniProtKB-KW"/>
</dbReference>
<keyword evidence="1" id="KW-0472">Membrane</keyword>
<dbReference type="InterPro" id="IPR013103">
    <property type="entry name" value="RVT_2"/>
</dbReference>
<comment type="caution">
    <text evidence="3">The sequence shown here is derived from an EMBL/GenBank/DDBJ whole genome shotgun (WGS) entry which is preliminary data.</text>
</comment>
<dbReference type="PANTHER" id="PTHR10629">
    <property type="entry name" value="CYTOSINE-SPECIFIC METHYLTRANSFERASE"/>
    <property type="match status" value="1"/>
</dbReference>
<keyword evidence="3" id="KW-0489">Methyltransferase</keyword>
<accession>A0A8T1YNS9</accession>
<dbReference type="GO" id="GO:0044027">
    <property type="term" value="P:negative regulation of gene expression via chromosomal CpG island methylation"/>
    <property type="evidence" value="ECO:0007669"/>
    <property type="project" value="TreeGrafter"/>
</dbReference>
<dbReference type="GO" id="GO:0003677">
    <property type="term" value="F:DNA binding"/>
    <property type="evidence" value="ECO:0007669"/>
    <property type="project" value="TreeGrafter"/>
</dbReference>
<proteinExistence type="predicted"/>
<keyword evidence="4" id="KW-1185">Reference proteome</keyword>
<keyword evidence="3" id="KW-0808">Transferase</keyword>
<evidence type="ECO:0000313" key="3">
    <source>
        <dbReference type="EMBL" id="KAG7547669.1"/>
    </source>
</evidence>
<dbReference type="PANTHER" id="PTHR10629:SF52">
    <property type="entry name" value="DNA (CYTOSINE-5)-METHYLTRANSFERASE 1"/>
    <property type="match status" value="1"/>
</dbReference>
<dbReference type="Pfam" id="PF07727">
    <property type="entry name" value="RVT_2"/>
    <property type="match status" value="1"/>
</dbReference>
<reference evidence="3 4" key="1">
    <citation type="submission" date="2020-12" db="EMBL/GenBank/DDBJ databases">
        <title>Concerted genomic and epigenomic changes stabilize Arabidopsis allopolyploids.</title>
        <authorList>
            <person name="Chen Z."/>
        </authorList>
    </citation>
    <scope>NUCLEOTIDE SEQUENCE [LARGE SCALE GENOMIC DNA]</scope>
    <source>
        <strain evidence="3">As9502</strain>
        <tissue evidence="3">Leaf</tissue>
    </source>
</reference>
<dbReference type="OrthoDB" id="5376140at2759"/>